<dbReference type="NCBIfam" id="TIGR01414">
    <property type="entry name" value="autotrans_barl"/>
    <property type="match status" value="1"/>
</dbReference>
<sequence length="1296" mass="132578">MTKFSTGAAPAGRGGRGFALRSFIKIYEYGLMKVTERRRITDEDKKLGAAAIVGTFLAIAAHSPSIAAVETVDHIEVTADNKSPGSLAQGRVASDDMLTVKNDVSVSGVNSRGVRTVGDNATVVIEGDVNVSGARSYGVVTQSTNADITVGGKVSLSGEMAYGLHASNGSNVKIGDGVTVSSNSVLDGSTVRIPYGVSLNGGSAGKISGDILITGDGARGVYVTSSTLELEGGVSVSGNYRDGLDSSFGVVLRNGSSADITGDIDASGERARGVQLNAQTTAESANSLNFSGNISASGKDAIGLNAGAGSSVRINSGYIIASGDGAIGANGLPDANNIQPGPDIKANVDVVEASGIAAQGIAVRGGYLEYSGTQGRGSVLASGENSYGISLRNGSSADIEADIVASNNGAKGLFVTVGSDVRLNGSVEANAGGATGVTMSDSTGDILGNLYVSGAAAAAAGGGELLAYGLSASKSDVVMSGDISVSGNGARGVSMGEGKLDLTGSVYVTGGRSDGDQSAYGMTIRNGSLVDMKGDLVVSGDHGIGINMIAQSGSEAGSGVKLSGTAAALGENSRGFNAGIGNDIEMTEGGLLAAGKGSYGAYITGSSLKLDGAVSASGEGAYGAALFAGSSADISGSVSASGAGSRGLQLKASSAGLSGDITASDRDAAGVYILDNGELRHTGQIAAKDGGTGILLESGTFTTDGRIFAQDNGTGTSILGGTGILKNIHVEGANAVGASVRGSGVMNAADGRITVSGTDAVGIELNNGGTANLSGMYLSVSGNNLLARSDSSGSLNVSGGSSLRGDILHEGTDAGTLDVQLSGGSYLIGTVNALGGGAVDVTLKGGSDLWEVTGDSHIKGRLENHGVIDLIGADAATSSHKMLTFGSYEASEGAVIRKKADLTNQAGDYTRIEGEAKGVTSLYVANTSQGSTYNDRSHILVTAADYEAQGSDADFTLANPDHYVDVGGRKYTLADEYSGSDRNWFLQSDGLAPSGKALAGVSVIMPEIWYLEVDTLYKRIESYGTPGYEGGFWFNGAAKKIEHNAQGSFGDQEQKLYTMSVGWDTKDETSDGALFRGFMTGYGYDQRSFSSGRGESDMHSFQASFYGIKRRTDGLYYGGLVKYNRYNSSASAAINGTSEKIKSDFEQNGLGASLIAGKRFSMRNGWYWEPTAQLSYLRVFGKDIVTTSGLRASIDDGDSLRGKLGVVLGRKWVMRNGRSLDIFFDASVVHEFDGETKITMENEDFTSDYGGTWGVFGIGTAWQLSKNSWLNARFYYADGDSRREPWGVQLGMSIAM</sequence>
<dbReference type="OrthoDB" id="78031at2"/>
<evidence type="ECO:0000313" key="2">
    <source>
        <dbReference type="EMBL" id="ANZ44069.1"/>
    </source>
</evidence>
<dbReference type="Pfam" id="PF03797">
    <property type="entry name" value="Autotransporter"/>
    <property type="match status" value="1"/>
</dbReference>
<dbReference type="GO" id="GO:0019867">
    <property type="term" value="C:outer membrane"/>
    <property type="evidence" value="ECO:0007669"/>
    <property type="project" value="InterPro"/>
</dbReference>
<dbReference type="PRINTS" id="PR01484">
    <property type="entry name" value="PRTACTNFAMLY"/>
</dbReference>
<name>A0A1B2I270_9BACT</name>
<dbReference type="InterPro" id="IPR006315">
    <property type="entry name" value="OM_autotransptr_brl_dom"/>
</dbReference>
<proteinExistence type="predicted"/>
<feature type="domain" description="Autotransporter" evidence="1">
    <location>
        <begin position="1025"/>
        <end position="1296"/>
    </location>
</feature>
<evidence type="ECO:0000313" key="3">
    <source>
        <dbReference type="Proteomes" id="UP000093044"/>
    </source>
</evidence>
<dbReference type="Pfam" id="PF03212">
    <property type="entry name" value="Pertactin"/>
    <property type="match status" value="1"/>
</dbReference>
<dbReference type="InterPro" id="IPR012332">
    <property type="entry name" value="Autotransporter_pectin_lyase_C"/>
</dbReference>
<gene>
    <name evidence="2" type="ORF">BED41_02545</name>
</gene>
<dbReference type="EMBL" id="CP016757">
    <property type="protein sequence ID" value="ANZ44069.1"/>
    <property type="molecule type" value="Genomic_DNA"/>
</dbReference>
<dbReference type="InterPro" id="IPR003991">
    <property type="entry name" value="Pertactin_virulence_factor"/>
</dbReference>
<dbReference type="KEGG" id="cpor:BED41_02545"/>
<dbReference type="SUPFAM" id="SSF51126">
    <property type="entry name" value="Pectin lyase-like"/>
    <property type="match status" value="1"/>
</dbReference>
<dbReference type="Gene3D" id="2.160.20.20">
    <property type="match status" value="1"/>
</dbReference>
<dbReference type="InterPro" id="IPR004899">
    <property type="entry name" value="Pertactin_central"/>
</dbReference>
<keyword evidence="3" id="KW-1185">Reference proteome</keyword>
<dbReference type="Proteomes" id="UP000093044">
    <property type="component" value="Chromosome"/>
</dbReference>
<dbReference type="PROSITE" id="PS51208">
    <property type="entry name" value="AUTOTRANSPORTER"/>
    <property type="match status" value="1"/>
</dbReference>
<dbReference type="Gene3D" id="2.40.128.130">
    <property type="entry name" value="Autotransporter beta-domain"/>
    <property type="match status" value="1"/>
</dbReference>
<dbReference type="SUPFAM" id="SSF103515">
    <property type="entry name" value="Autotransporter"/>
    <property type="match status" value="1"/>
</dbReference>
<evidence type="ECO:0000259" key="1">
    <source>
        <dbReference type="PROSITE" id="PS51208"/>
    </source>
</evidence>
<dbReference type="STRING" id="1197717.BED41_02545"/>
<dbReference type="InterPro" id="IPR011050">
    <property type="entry name" value="Pectin_lyase_fold/virulence"/>
</dbReference>
<organism evidence="2 3">
    <name type="scientific">Cloacibacillus porcorum</name>
    <dbReference type="NCBI Taxonomy" id="1197717"/>
    <lineage>
        <taxon>Bacteria</taxon>
        <taxon>Thermotogati</taxon>
        <taxon>Synergistota</taxon>
        <taxon>Synergistia</taxon>
        <taxon>Synergistales</taxon>
        <taxon>Synergistaceae</taxon>
        <taxon>Cloacibacillus</taxon>
    </lineage>
</organism>
<dbReference type="SMART" id="SM00869">
    <property type="entry name" value="Autotransporter"/>
    <property type="match status" value="1"/>
</dbReference>
<accession>A0A1B2I270</accession>
<dbReference type="InterPro" id="IPR036709">
    <property type="entry name" value="Autotransporte_beta_dom_sf"/>
</dbReference>
<dbReference type="InterPro" id="IPR005546">
    <property type="entry name" value="Autotransporte_beta"/>
</dbReference>
<reference evidence="2" key="1">
    <citation type="submission" date="2016-08" db="EMBL/GenBank/DDBJ databases">
        <title>Complete genome of Cloacibacillus porcorum.</title>
        <authorList>
            <person name="Looft T."/>
            <person name="Bayles D.O."/>
            <person name="Alt D.P."/>
        </authorList>
    </citation>
    <scope>NUCLEOTIDE SEQUENCE [LARGE SCALE GENOMIC DNA]</scope>
    <source>
        <strain evidence="2">CL-84</strain>
    </source>
</reference>
<protein>
    <recommendedName>
        <fullName evidence="1">Autotransporter domain-containing protein</fullName>
    </recommendedName>
</protein>